<dbReference type="RefSeq" id="WP_290264294.1">
    <property type="nucleotide sequence ID" value="NZ_JAUFQG010000006.1"/>
</dbReference>
<organism evidence="1 2">
    <name type="scientific">Simiduia curdlanivorans</name>
    <dbReference type="NCBI Taxonomy" id="1492769"/>
    <lineage>
        <taxon>Bacteria</taxon>
        <taxon>Pseudomonadati</taxon>
        <taxon>Pseudomonadota</taxon>
        <taxon>Gammaproteobacteria</taxon>
        <taxon>Cellvibrionales</taxon>
        <taxon>Cellvibrionaceae</taxon>
        <taxon>Simiduia</taxon>
    </lineage>
</organism>
<protein>
    <submittedName>
        <fullName evidence="1">Uncharacterized protein</fullName>
    </submittedName>
</protein>
<name>A0ABV8V661_9GAMM</name>
<keyword evidence="2" id="KW-1185">Reference proteome</keyword>
<dbReference type="Proteomes" id="UP001595840">
    <property type="component" value="Unassembled WGS sequence"/>
</dbReference>
<evidence type="ECO:0000313" key="2">
    <source>
        <dbReference type="Proteomes" id="UP001595840"/>
    </source>
</evidence>
<comment type="caution">
    <text evidence="1">The sequence shown here is derived from an EMBL/GenBank/DDBJ whole genome shotgun (WGS) entry which is preliminary data.</text>
</comment>
<evidence type="ECO:0000313" key="1">
    <source>
        <dbReference type="EMBL" id="MFC4362740.1"/>
    </source>
</evidence>
<proteinExistence type="predicted"/>
<dbReference type="EMBL" id="JBHSCX010000009">
    <property type="protein sequence ID" value="MFC4362740.1"/>
    <property type="molecule type" value="Genomic_DNA"/>
</dbReference>
<reference evidence="2" key="1">
    <citation type="journal article" date="2019" name="Int. J. Syst. Evol. Microbiol.">
        <title>The Global Catalogue of Microorganisms (GCM) 10K type strain sequencing project: providing services to taxonomists for standard genome sequencing and annotation.</title>
        <authorList>
            <consortium name="The Broad Institute Genomics Platform"/>
            <consortium name="The Broad Institute Genome Sequencing Center for Infectious Disease"/>
            <person name="Wu L."/>
            <person name="Ma J."/>
        </authorList>
    </citation>
    <scope>NUCLEOTIDE SEQUENCE [LARGE SCALE GENOMIC DNA]</scope>
    <source>
        <strain evidence="2">CECT 8570</strain>
    </source>
</reference>
<accession>A0ABV8V661</accession>
<sequence>MSYGLLNLNDHCIELFEGERCALKTSAHVLFQPRDIITGDSAQAQIRINPTLAYSKHWLQLDQAQRKLPNPNFRHHADIAYFQLGQWLEGFQQKPLLVATSYNYSTEQYALLAGLLQAHNQTPLGFCDSGLLQASGYIALEQSADTLLYFVDFSLHSARLLAFHRQQHQLVLAQQWDFPNAGIIELQNAWLKVIAQTCIKQTRYDPLHSASSEQRLYAQLAASFQSLARADAVELDIDGKKIELQKIDLLPLTDSFRQAIAAQIGAAPLLLSQSAQIYSGLSGINLSGQHLQSAVLAHEDFFKQQTSLQHHSHLPMAGAHDIPSAALNKSDRNARSEVQVSHLLDQHLAHPLAAPAYLYQQGEKLSLTTQNVSPENCAAELVKTAQGWEIRPTATGVTLNNAVLTRPVALQLGDKIGSPNHHYHFTCIGLVGANNGA</sequence>
<gene>
    <name evidence="1" type="ORF">ACFOX3_10520</name>
</gene>